<gene>
    <name evidence="2" type="ORF">LZZ85_18365</name>
</gene>
<dbReference type="InterPro" id="IPR036249">
    <property type="entry name" value="Thioredoxin-like_sf"/>
</dbReference>
<keyword evidence="3" id="KW-1185">Reference proteome</keyword>
<comment type="caution">
    <text evidence="2">The sequence shown here is derived from an EMBL/GenBank/DDBJ whole genome shotgun (WGS) entry which is preliminary data.</text>
</comment>
<dbReference type="SUPFAM" id="SSF52833">
    <property type="entry name" value="Thioredoxin-like"/>
    <property type="match status" value="1"/>
</dbReference>
<protein>
    <submittedName>
        <fullName evidence="2">Thioredoxin family protein</fullName>
    </submittedName>
</protein>
<organism evidence="2 3">
    <name type="scientific">Terrimonas ginsenosidimutans</name>
    <dbReference type="NCBI Taxonomy" id="2908004"/>
    <lineage>
        <taxon>Bacteria</taxon>
        <taxon>Pseudomonadati</taxon>
        <taxon>Bacteroidota</taxon>
        <taxon>Chitinophagia</taxon>
        <taxon>Chitinophagales</taxon>
        <taxon>Chitinophagaceae</taxon>
        <taxon>Terrimonas</taxon>
    </lineage>
</organism>
<evidence type="ECO:0000313" key="2">
    <source>
        <dbReference type="EMBL" id="MCG2616269.1"/>
    </source>
</evidence>
<dbReference type="Proteomes" id="UP001165367">
    <property type="component" value="Unassembled WGS sequence"/>
</dbReference>
<proteinExistence type="predicted"/>
<dbReference type="Pfam" id="PF13899">
    <property type="entry name" value="Thioredoxin_7"/>
    <property type="match status" value="1"/>
</dbReference>
<dbReference type="EMBL" id="JAKLTR010000012">
    <property type="protein sequence ID" value="MCG2616269.1"/>
    <property type="molecule type" value="Genomic_DNA"/>
</dbReference>
<dbReference type="PANTHER" id="PTHR15337:SF11">
    <property type="entry name" value="THIOREDOXIN DOMAIN-CONTAINING PROTEIN"/>
    <property type="match status" value="1"/>
</dbReference>
<dbReference type="Gene3D" id="3.40.30.10">
    <property type="entry name" value="Glutaredoxin"/>
    <property type="match status" value="1"/>
</dbReference>
<dbReference type="RefSeq" id="WP_237874804.1">
    <property type="nucleotide sequence ID" value="NZ_JAKLTR010000012.1"/>
</dbReference>
<evidence type="ECO:0000256" key="1">
    <source>
        <dbReference type="ARBA" id="ARBA00022729"/>
    </source>
</evidence>
<sequence>MRYILMAWLCLALPFSQDWMSDMSKAAAIARDQKKLILLNFSGSDWCAPCVRLKKEILQSTEFGEAASSLVLVNADFPRNRKNQLSKEQQQLNNELADRYNPEGKFPYTLLLNAEGKVLRAWDGFPSNGKTAFLEELKKQSIQNAPK</sequence>
<evidence type="ECO:0000313" key="3">
    <source>
        <dbReference type="Proteomes" id="UP001165367"/>
    </source>
</evidence>
<name>A0ABS9KVK2_9BACT</name>
<reference evidence="2" key="1">
    <citation type="submission" date="2022-01" db="EMBL/GenBank/DDBJ databases">
        <authorList>
            <person name="Jo J.-H."/>
            <person name="Im W.-T."/>
        </authorList>
    </citation>
    <scope>NUCLEOTIDE SEQUENCE</scope>
    <source>
        <strain evidence="2">NA20</strain>
    </source>
</reference>
<dbReference type="PANTHER" id="PTHR15337">
    <property type="entry name" value="ANTERIOR GRADIENT PROTEIN-RELATED"/>
    <property type="match status" value="1"/>
</dbReference>
<dbReference type="InterPro" id="IPR051099">
    <property type="entry name" value="AGR/TXD"/>
</dbReference>
<accession>A0ABS9KVK2</accession>
<keyword evidence="1" id="KW-0732">Signal</keyword>